<gene>
    <name evidence="3" type="ORF">PSON_ATCC_30995.1.T0460204</name>
</gene>
<feature type="repeat" description="HEAT" evidence="1">
    <location>
        <begin position="1381"/>
        <end position="1415"/>
    </location>
</feature>
<organism evidence="3 4">
    <name type="scientific">Paramecium sonneborni</name>
    <dbReference type="NCBI Taxonomy" id="65129"/>
    <lineage>
        <taxon>Eukaryota</taxon>
        <taxon>Sar</taxon>
        <taxon>Alveolata</taxon>
        <taxon>Ciliophora</taxon>
        <taxon>Intramacronucleata</taxon>
        <taxon>Oligohymenophorea</taxon>
        <taxon>Peniculida</taxon>
        <taxon>Parameciidae</taxon>
        <taxon>Paramecium</taxon>
    </lineage>
</organism>
<dbReference type="InterPro" id="IPR021133">
    <property type="entry name" value="HEAT_type_2"/>
</dbReference>
<protein>
    <recommendedName>
        <fullName evidence="2">Mon2/Sec7/BIG1-like HDS domain-containing protein</fullName>
    </recommendedName>
</protein>
<sequence>MQESRVQLALREISIIKQAMSSKKKYTPMKESLNNFQKVLEENKKNGIQDIPRQEIQKILIPASKELKSAKFHTTLICFLLKLINLKVINDIQTSEDVLDYFLKIKEIQKEELHYKLIQSFMAFIHQDFINFRNYGFAEKCLTFVFFMKNSKMPIIQASAETSLDKLIELLSGSTQLIIAGQGFDEMNIIIDLDNQQEQNSQQTNSNIPIDHQKEVQNLHSILSDLIKICDYSRPHWFPSTVPIDREFGLSSINSFLSNMGKFFTQFSIIQELLSNNLIQVLRKILAIPINMIKSSIIVVAFKCLTFLVDGPQSGDVWDILIQQIKSNEHSIHKNLSFQTLIYFVQSQIFLDQLLQLPLNEKNYILDIITLLSGIVKEINDPTEFEQKRWMELTNPTYNLQQNSDVYPSDNGLVCRMLSEFQSRFVNSLCVYADQQKISLGVIIKLQSTDKFYQIIEYTWKLNLRGIKYLLLKDLDEQTLQNLLSAFQQYINIVGSIQMKSAQNAFIKTICEFCKPQIGYEFTKKHIQINKMVLNIANCLGNLLECSSWICIFKTFEECENHYLRNRLAKNSSQEEQIKTLDITILFQSLDQLFSQSSNYGNEHLITVMDAINQITIECLEQQSTLELKRSNSQFGDQKKYFSLLKLVELIKFNVFRLDIFWELIIAHFISVISSRNINLVLNAAETLSQIIFYGFEHWTQFYKKNQQHHSDYIKEKWHKNESVYQQTLFQPWIDMCALNQNDLKEIILNNVLKMLQNNGHEIQQKGWDSILIILQQIGSEQTAIFVKQGLACTEYIINQFLSNLNGQQIKKIFEIIDEYKSNSNEQNINFQICNMLWHLGDFITKNNSQNREQNHILTNEELELYLPEIFKKLSIIALDPIPEIRHSAIHIFSNLLIHLNCQNLYTQWKRILENIFMKMMHNITNTFKERNENKELDVAQWEETVKSAIQAFIKLIKKYFLIVDESSQDKDQDIQLLIIETTPDLILIFQQNKPFLTLEASKQMRDLFLYKPIVCLQNFNLVINQISNLFDQPYQDIKYIKTLILHIAPELLEFLNDIMKLASNIFIEEVVDVYYKILEYPINVHTKIDLIQNKIFFEDNLAPKQLMITLQQNLSKQPPQLIQKIIDNIYQLIQEPPSNKFKHILIKRHFIQLNMVLDNNIEFFNQFQELYKTIILTMRNNNQFFYFTETLNEEKSIYMIMAENYLFRAKIYLNNNSQDQLQILKTLQLLLPDKSICEKQQSCSKILNLENQQLQNQYIEDISQIYVKNPNLSHSSEFMEFIQKLYEISQYSNMAIQKLCLLSENSKVLQYLLDASQKILNFYDTECDTNSKKIIDLLNQLLQTKIPQNSFLNFISLDGEEISFENTSLLQSNIGHLFYLMPFFVQLIEHQSEEVRSKVQQILSKISSMVVQID</sequence>
<name>A0A8S1N2I7_9CILI</name>
<comment type="caution">
    <text evidence="3">The sequence shown here is derived from an EMBL/GenBank/DDBJ whole genome shotgun (WGS) entry which is preliminary data.</text>
</comment>
<evidence type="ECO:0000313" key="3">
    <source>
        <dbReference type="EMBL" id="CAD8084311.1"/>
    </source>
</evidence>
<feature type="domain" description="Mon2/Sec7/BIG1-like HDS" evidence="2">
    <location>
        <begin position="720"/>
        <end position="795"/>
    </location>
</feature>
<evidence type="ECO:0000256" key="1">
    <source>
        <dbReference type="PROSITE-ProRule" id="PRU00103"/>
    </source>
</evidence>
<keyword evidence="4" id="KW-1185">Reference proteome</keyword>
<evidence type="ECO:0000313" key="4">
    <source>
        <dbReference type="Proteomes" id="UP000692954"/>
    </source>
</evidence>
<dbReference type="OrthoDB" id="292001at2759"/>
<reference evidence="3" key="1">
    <citation type="submission" date="2021-01" db="EMBL/GenBank/DDBJ databases">
        <authorList>
            <consortium name="Genoscope - CEA"/>
            <person name="William W."/>
        </authorList>
    </citation>
    <scope>NUCLEOTIDE SEQUENCE</scope>
</reference>
<evidence type="ECO:0000259" key="2">
    <source>
        <dbReference type="Pfam" id="PF09324"/>
    </source>
</evidence>
<dbReference type="Pfam" id="PF09324">
    <property type="entry name" value="Sec7-like_HDS"/>
    <property type="match status" value="1"/>
</dbReference>
<dbReference type="InterPro" id="IPR015403">
    <property type="entry name" value="Mon2/Sec7/BIG1-like_HDS"/>
</dbReference>
<dbReference type="PROSITE" id="PS50077">
    <property type="entry name" value="HEAT_REPEAT"/>
    <property type="match status" value="1"/>
</dbReference>
<dbReference type="EMBL" id="CAJJDN010000046">
    <property type="protein sequence ID" value="CAD8084311.1"/>
    <property type="molecule type" value="Genomic_DNA"/>
</dbReference>
<proteinExistence type="predicted"/>
<dbReference type="Proteomes" id="UP000692954">
    <property type="component" value="Unassembled WGS sequence"/>
</dbReference>
<accession>A0A8S1N2I7</accession>